<dbReference type="AlphaFoldDB" id="A0A388JJF9"/>
<dbReference type="Gramene" id="GBG41597">
    <property type="protein sequence ID" value="GBG41597"/>
    <property type="gene ID" value="CBR_g74551"/>
</dbReference>
<comment type="caution">
    <text evidence="2">The sequence shown here is derived from an EMBL/GenBank/DDBJ whole genome shotgun (WGS) entry which is preliminary data.</text>
</comment>
<dbReference type="EMBL" id="BFEA01002447">
    <property type="protein sequence ID" value="GBG41597.1"/>
    <property type="molecule type" value="Genomic_DNA"/>
</dbReference>
<reference evidence="2 3" key="1">
    <citation type="journal article" date="2018" name="Cell">
        <title>The Chara Genome: Secondary Complexity and Implications for Plant Terrestrialization.</title>
        <authorList>
            <person name="Nishiyama T."/>
            <person name="Sakayama H."/>
            <person name="Vries J.D."/>
            <person name="Buschmann H."/>
            <person name="Saint-Marcoux D."/>
            <person name="Ullrich K.K."/>
            <person name="Haas F.B."/>
            <person name="Vanderstraeten L."/>
            <person name="Becker D."/>
            <person name="Lang D."/>
            <person name="Vosolsobe S."/>
            <person name="Rombauts S."/>
            <person name="Wilhelmsson P.K.I."/>
            <person name="Janitza P."/>
            <person name="Kern R."/>
            <person name="Heyl A."/>
            <person name="Rumpler F."/>
            <person name="Villalobos L.I.A.C."/>
            <person name="Clay J.M."/>
            <person name="Skokan R."/>
            <person name="Toyoda A."/>
            <person name="Suzuki Y."/>
            <person name="Kagoshima H."/>
            <person name="Schijlen E."/>
            <person name="Tajeshwar N."/>
            <person name="Catarino B."/>
            <person name="Hetherington A.J."/>
            <person name="Saltykova A."/>
            <person name="Bonnot C."/>
            <person name="Breuninger H."/>
            <person name="Symeonidi A."/>
            <person name="Radhakrishnan G.V."/>
            <person name="Van Nieuwerburgh F."/>
            <person name="Deforce D."/>
            <person name="Chang C."/>
            <person name="Karol K.G."/>
            <person name="Hedrich R."/>
            <person name="Ulvskov P."/>
            <person name="Glockner G."/>
            <person name="Delwiche C.F."/>
            <person name="Petrasek J."/>
            <person name="Van de Peer Y."/>
            <person name="Friml J."/>
            <person name="Beilby M."/>
            <person name="Dolan L."/>
            <person name="Kohara Y."/>
            <person name="Sugano S."/>
            <person name="Fujiyama A."/>
            <person name="Delaux P.-M."/>
            <person name="Quint M."/>
            <person name="TheiBen G."/>
            <person name="Hagemann M."/>
            <person name="Harholt J."/>
            <person name="Dunand C."/>
            <person name="Zachgo S."/>
            <person name="Langdale J."/>
            <person name="Maumus F."/>
            <person name="Straeten D.V.D."/>
            <person name="Gould S.B."/>
            <person name="Rensing S.A."/>
        </authorList>
    </citation>
    <scope>NUCLEOTIDE SEQUENCE [LARGE SCALE GENOMIC DNA]</scope>
    <source>
        <strain evidence="2 3">S276</strain>
    </source>
</reference>
<feature type="compositionally biased region" description="Basic and acidic residues" evidence="1">
    <location>
        <begin position="30"/>
        <end position="47"/>
    </location>
</feature>
<accession>A0A388JJF9</accession>
<organism evidence="2 3">
    <name type="scientific">Chara braunii</name>
    <name type="common">Braun's stonewort</name>
    <dbReference type="NCBI Taxonomy" id="69332"/>
    <lineage>
        <taxon>Eukaryota</taxon>
        <taxon>Viridiplantae</taxon>
        <taxon>Streptophyta</taxon>
        <taxon>Charophyceae</taxon>
        <taxon>Charales</taxon>
        <taxon>Characeae</taxon>
        <taxon>Chara</taxon>
    </lineage>
</organism>
<feature type="compositionally biased region" description="Acidic residues" evidence="1">
    <location>
        <begin position="48"/>
        <end position="78"/>
    </location>
</feature>
<name>A0A388JJF9_CHABU</name>
<proteinExistence type="predicted"/>
<dbReference type="Proteomes" id="UP000265515">
    <property type="component" value="Unassembled WGS sequence"/>
</dbReference>
<keyword evidence="3" id="KW-1185">Reference proteome</keyword>
<feature type="non-terminal residue" evidence="2">
    <location>
        <position position="1"/>
    </location>
</feature>
<sequence>RLVDAFHALVFGCNPNPEATEDSGSDGNESDDHSYNKDENDGNLHADEDGEEDEDEVDEEEEGGEDDDDIDDEEDLTESTENRQKRGAGMGRKGSERICTGDGTGGGRCGSSARARQQAHEPIDRRALQLYLTAWMAEPEVNKRR</sequence>
<protein>
    <submittedName>
        <fullName evidence="2">Uncharacterized protein</fullName>
    </submittedName>
</protein>
<feature type="region of interest" description="Disordered" evidence="1">
    <location>
        <begin position="11"/>
        <end position="121"/>
    </location>
</feature>
<evidence type="ECO:0000256" key="1">
    <source>
        <dbReference type="SAM" id="MobiDB-lite"/>
    </source>
</evidence>
<evidence type="ECO:0000313" key="2">
    <source>
        <dbReference type="EMBL" id="GBG41597.1"/>
    </source>
</evidence>
<evidence type="ECO:0000313" key="3">
    <source>
        <dbReference type="Proteomes" id="UP000265515"/>
    </source>
</evidence>
<gene>
    <name evidence="2" type="ORF">CBR_g74551</name>
</gene>